<dbReference type="Proteomes" id="UP000186079">
    <property type="component" value="Unassembled WGS sequence"/>
</dbReference>
<dbReference type="Gene3D" id="3.30.420.380">
    <property type="match status" value="1"/>
</dbReference>
<dbReference type="EMBL" id="FTMC01000007">
    <property type="protein sequence ID" value="SIQ51865.1"/>
    <property type="molecule type" value="Genomic_DNA"/>
</dbReference>
<proteinExistence type="predicted"/>
<reference evidence="1 3" key="1">
    <citation type="submission" date="2014-11" db="EMBL/GenBank/DDBJ databases">
        <title>Genome sequence of Pseudomonas tuomuerensis JCM 14085.</title>
        <authorList>
            <person name="Shin S.-K."/>
            <person name="Yi H."/>
        </authorList>
    </citation>
    <scope>NUCLEOTIDE SEQUENCE [LARGE SCALE GENOMIC DNA]</scope>
    <source>
        <strain evidence="1 3">JCM 14085</strain>
    </source>
</reference>
<organism evidence="1 3">
    <name type="scientific">Pseudomonas flexibilis</name>
    <dbReference type="NCBI Taxonomy" id="706570"/>
    <lineage>
        <taxon>Bacteria</taxon>
        <taxon>Pseudomonadati</taxon>
        <taxon>Pseudomonadota</taxon>
        <taxon>Gammaproteobacteria</taxon>
        <taxon>Pseudomonadales</taxon>
        <taxon>Pseudomonadaceae</taxon>
        <taxon>Pseudomonas</taxon>
    </lineage>
</organism>
<dbReference type="Proteomes" id="UP000030980">
    <property type="component" value="Unassembled WGS sequence"/>
</dbReference>
<dbReference type="SUPFAM" id="SSF53067">
    <property type="entry name" value="Actin-like ATPase domain"/>
    <property type="match status" value="1"/>
</dbReference>
<dbReference type="EMBL" id="JTAK01000002">
    <property type="protein sequence ID" value="KHO65551.1"/>
    <property type="molecule type" value="Genomic_DNA"/>
</dbReference>
<dbReference type="OrthoDB" id="5296002at2"/>
<gene>
    <name evidence="1" type="ORF">PT85_05680</name>
    <name evidence="2" type="ORF">SAMN05421672_10766</name>
</gene>
<dbReference type="STRING" id="706570.PT85_05680"/>
<sequence length="305" mass="33602">MAWLKRTKPLPDGLVGLEFSHQGIALAQVRRRAGQAPELLHCVYREAELPERAAVLKALVDELGLSGLPANLVLHSADYRTFLLEAPEVPADELRDAMRWRVKDMLGEPLDQVVLDCFALPADAYRGRMRMAYCAVLGKAQMNQYAAWLRGSGLRLTSIDISEMAYRNLGLLAGAPDLNIAVLRLRTTESMICIQKGADLYMARRLEQGARGGVDDLANMTLEIQRSLDYFESQIGAGRLNRILLLPMKHKAAEARTELTYGLATPLQVVDLRELFPGQPAAELAELQQVQCLGAIGAALRQDAA</sequence>
<accession>A0A0B3BWW4</accession>
<dbReference type="AlphaFoldDB" id="A0A0B3BWW4"/>
<dbReference type="InterPro" id="IPR043129">
    <property type="entry name" value="ATPase_NBD"/>
</dbReference>
<keyword evidence="3" id="KW-1185">Reference proteome</keyword>
<name>A0A0B3BWW4_9PSED</name>
<protein>
    <submittedName>
        <fullName evidence="1">MSHA biogenesis protein MshI</fullName>
    </submittedName>
</protein>
<evidence type="ECO:0000313" key="4">
    <source>
        <dbReference type="Proteomes" id="UP000186079"/>
    </source>
</evidence>
<reference evidence="2 4" key="2">
    <citation type="submission" date="2017-01" db="EMBL/GenBank/DDBJ databases">
        <authorList>
            <person name="Mah S.A."/>
            <person name="Swanson W.J."/>
            <person name="Moy G.W."/>
            <person name="Vacquier V.D."/>
        </authorList>
    </citation>
    <scope>NUCLEOTIDE SEQUENCE [LARGE SCALE GENOMIC DNA]</scope>
    <source>
        <strain evidence="2 4">ATCC 29606</strain>
    </source>
</reference>
<evidence type="ECO:0000313" key="3">
    <source>
        <dbReference type="Proteomes" id="UP000030980"/>
    </source>
</evidence>
<evidence type="ECO:0000313" key="2">
    <source>
        <dbReference type="EMBL" id="SIQ51865.1"/>
    </source>
</evidence>
<evidence type="ECO:0000313" key="1">
    <source>
        <dbReference type="EMBL" id="KHO65551.1"/>
    </source>
</evidence>